<dbReference type="AlphaFoldDB" id="A0A9P6WEK8"/>
<dbReference type="GO" id="GO:0005739">
    <property type="term" value="C:mitochondrion"/>
    <property type="evidence" value="ECO:0007669"/>
    <property type="project" value="UniProtKB-SubCell"/>
</dbReference>
<keyword evidence="4" id="KW-0496">Mitochondrion</keyword>
<comment type="subcellular location">
    <subcellularLocation>
        <location evidence="1">Mitochondrion</location>
    </subcellularLocation>
</comment>
<gene>
    <name evidence="5" type="ORF">C6P45_003704</name>
</gene>
<dbReference type="PANTHER" id="PTHR13126:SF0">
    <property type="entry name" value="ATP SYNTHASE MITOCHONDRIAL F1 COMPLEX ASSEMBLY FACTOR 1"/>
    <property type="match status" value="1"/>
</dbReference>
<keyword evidence="6" id="KW-1185">Reference proteome</keyword>
<comment type="caution">
    <text evidence="5">The sequence shown here is derived from an EMBL/GenBank/DDBJ whole genome shotgun (WGS) entry which is preliminary data.</text>
</comment>
<name>A0A9P6WEK8_MAUEX</name>
<dbReference type="Proteomes" id="UP000750334">
    <property type="component" value="Unassembled WGS sequence"/>
</dbReference>
<sequence length="323" mass="37404">MMSSSLSLSRMITRRIPLCISSGSIIRSVYVQKYNHGLRYYTSDVEQRYKDKLLENAKKLGFNSIEELKANLKDSIESKKKELNKIDPFKELEEYETRQNSATTTKSTKYVSGIDPNLKQAPYKKLDSYLNLDKISNLSPQQIEYLWRAKWGKNENVMSAVIPNEIFDKMYKYIRQNPVFVLPLPRKITGTETKESSSQEEGMELHYIQWQFVGPNTIHCMMTSLAEFKLHNQYARPHTTLEFFTDLSKEKEVVLMKGTIEPNSNIKSHDAQLLLLNIQRFYGALGEESAIAKKRIHLLESFTKATSEFKVDSLIELSQSMEN</sequence>
<evidence type="ECO:0000256" key="1">
    <source>
        <dbReference type="ARBA" id="ARBA00004173"/>
    </source>
</evidence>
<keyword evidence="3" id="KW-0809">Transit peptide</keyword>
<proteinExistence type="inferred from homology"/>
<dbReference type="OrthoDB" id="16535at2759"/>
<evidence type="ECO:0000256" key="4">
    <source>
        <dbReference type="ARBA" id="ARBA00023128"/>
    </source>
</evidence>
<evidence type="ECO:0000313" key="5">
    <source>
        <dbReference type="EMBL" id="KAG0672229.1"/>
    </source>
</evidence>
<evidence type="ECO:0000256" key="2">
    <source>
        <dbReference type="ARBA" id="ARBA00009116"/>
    </source>
</evidence>
<evidence type="ECO:0000256" key="3">
    <source>
        <dbReference type="ARBA" id="ARBA00022946"/>
    </source>
</evidence>
<dbReference type="EMBL" id="PUHR01000004">
    <property type="protein sequence ID" value="KAG0672229.1"/>
    <property type="molecule type" value="Genomic_DNA"/>
</dbReference>
<organism evidence="5 6">
    <name type="scientific">Maudiozyma exigua</name>
    <name type="common">Yeast</name>
    <name type="synonym">Kazachstania exigua</name>
    <dbReference type="NCBI Taxonomy" id="34358"/>
    <lineage>
        <taxon>Eukaryota</taxon>
        <taxon>Fungi</taxon>
        <taxon>Dikarya</taxon>
        <taxon>Ascomycota</taxon>
        <taxon>Saccharomycotina</taxon>
        <taxon>Saccharomycetes</taxon>
        <taxon>Saccharomycetales</taxon>
        <taxon>Saccharomycetaceae</taxon>
        <taxon>Maudiozyma</taxon>
    </lineage>
</organism>
<dbReference type="PANTHER" id="PTHR13126">
    <property type="entry name" value="CHAPERONE ATP11"/>
    <property type="match status" value="1"/>
</dbReference>
<accession>A0A9P6WEK8</accession>
<dbReference type="InterPro" id="IPR010591">
    <property type="entry name" value="ATP11"/>
</dbReference>
<evidence type="ECO:0000313" key="6">
    <source>
        <dbReference type="Proteomes" id="UP000750334"/>
    </source>
</evidence>
<dbReference type="Pfam" id="PF06644">
    <property type="entry name" value="ATP11"/>
    <property type="match status" value="1"/>
</dbReference>
<comment type="similarity">
    <text evidence="2">Belongs to the ATP11 family.</text>
</comment>
<reference evidence="5 6" key="1">
    <citation type="submission" date="2020-11" db="EMBL/GenBank/DDBJ databases">
        <title>Kefir isolates.</title>
        <authorList>
            <person name="Marcisauskas S."/>
            <person name="Kim Y."/>
            <person name="Blasche S."/>
        </authorList>
    </citation>
    <scope>NUCLEOTIDE SEQUENCE [LARGE SCALE GENOMIC DNA]</scope>
    <source>
        <strain evidence="5 6">OG2</strain>
    </source>
</reference>
<dbReference type="GO" id="GO:0033615">
    <property type="term" value="P:mitochondrial proton-transporting ATP synthase complex assembly"/>
    <property type="evidence" value="ECO:0007669"/>
    <property type="project" value="TreeGrafter"/>
</dbReference>
<protein>
    <submittedName>
        <fullName evidence="5">Uncharacterized protein</fullName>
    </submittedName>
</protein>